<name>A0A7W8UME9_9HYPH</name>
<keyword evidence="2" id="KW-1185">Reference proteome</keyword>
<proteinExistence type="predicted"/>
<dbReference type="EMBL" id="JACHBC010000004">
    <property type="protein sequence ID" value="MBB5560663.1"/>
    <property type="molecule type" value="Genomic_DNA"/>
</dbReference>
<dbReference type="Proteomes" id="UP000528824">
    <property type="component" value="Unassembled WGS sequence"/>
</dbReference>
<reference evidence="1 2" key="1">
    <citation type="submission" date="2020-08" db="EMBL/GenBank/DDBJ databases">
        <title>Genomic Encyclopedia of Type Strains, Phase IV (KMG-V): Genome sequencing to study the core and pangenomes of soil and plant-associated prokaryotes.</title>
        <authorList>
            <person name="Whitman W."/>
        </authorList>
    </citation>
    <scope>NUCLEOTIDE SEQUENCE [LARGE SCALE GENOMIC DNA]</scope>
    <source>
        <strain evidence="1 2">SEMIA 4034</strain>
    </source>
</reference>
<evidence type="ECO:0008006" key="3">
    <source>
        <dbReference type="Google" id="ProtNLM"/>
    </source>
</evidence>
<protein>
    <recommendedName>
        <fullName evidence="3">Fibronectin type-III domain-containing protein</fullName>
    </recommendedName>
</protein>
<dbReference type="AlphaFoldDB" id="A0A7W8UME9"/>
<dbReference type="RefSeq" id="WP_312862799.1">
    <property type="nucleotide sequence ID" value="NZ_JACHBB010000004.1"/>
</dbReference>
<evidence type="ECO:0000313" key="1">
    <source>
        <dbReference type="EMBL" id="MBB5560663.1"/>
    </source>
</evidence>
<accession>A0A7W8UME9</accession>
<evidence type="ECO:0000313" key="2">
    <source>
        <dbReference type="Proteomes" id="UP000528824"/>
    </source>
</evidence>
<gene>
    <name evidence="1" type="ORF">GGI59_002325</name>
</gene>
<sequence length="738" mass="80918">MISDERFYSANYALSFQRDIWEGRLRSTTVHYPLSRRDPIFTPLFTSFFTAIGFGATTAGVLGSLTTALVTTAITVGIQAAMAPKPPKPEDGKAPMTQSVPPRHWVIGTTRMAGAYMLWEALGAALYAVQGIAGHPVHSYNRFYLHDDEVALDESGYVQALEDGRYGSDLVQLLFRLGANPETPYAPMVSAFASSGIWTNNHRGDGQASIAMKAFTPKAKDFSTIFPFNIPRLTVEVSGAHVWDFRDPDQDPDLPATWGFSKNPALQLAWHWCFSEFGHRRDYRKAILPVLDMWIEEADVCDELVTITGGGVEKRYECSGWDTTEREPKVGTNAILAACDGWLCERGDGALLFTAGKFRESRVVTLGDEDIVGHRIQYDVLFEEEINRLVPKFNYPDVGYSTSDTDFFEDEDRQLLAGRVLAEDANYQWVTNWRQARRLGWREWQRILQKVRGSLNVRLSGINGVYSRWIRLATPNRLPRLDGKVIENRRAVLDLMRGGFSLEVIQHPDNIDQWSTALEGQKPAAPAKPNSANMPTPVISSAVAVAAAGSVYLNVSLVDPSDNSLTPAIRYRIQDTGGGHPGAWVEKTIVNVDASEGFIVCATDVVPGDRWLDVQAAFISARGKYSDWSATEAVFSTVNPTAPPAVTIGAVITGVPGEVTINWTAPNSSLYASARVYYNTVNNPATATFNSPALAGAPNGSYSRTITRPAGTYYGWVASVNASGVEGTRTPTGAFTVT</sequence>
<organism evidence="1 2">
    <name type="scientific">Rhizobium lentis</name>
    <dbReference type="NCBI Taxonomy" id="1138194"/>
    <lineage>
        <taxon>Bacteria</taxon>
        <taxon>Pseudomonadati</taxon>
        <taxon>Pseudomonadota</taxon>
        <taxon>Alphaproteobacteria</taxon>
        <taxon>Hyphomicrobiales</taxon>
        <taxon>Rhizobiaceae</taxon>
        <taxon>Rhizobium/Agrobacterium group</taxon>
        <taxon>Rhizobium</taxon>
    </lineage>
</organism>
<comment type="caution">
    <text evidence="1">The sequence shown here is derived from an EMBL/GenBank/DDBJ whole genome shotgun (WGS) entry which is preliminary data.</text>
</comment>